<keyword evidence="3" id="KW-0378">Hydrolase</keyword>
<feature type="domain" description="Helicase ATP-binding" evidence="7">
    <location>
        <begin position="569"/>
        <end position="753"/>
    </location>
</feature>
<feature type="compositionally biased region" description="Basic and acidic residues" evidence="6">
    <location>
        <begin position="27"/>
        <end position="36"/>
    </location>
</feature>
<name>A0ABQ8EYH5_9FUNG</name>
<evidence type="ECO:0008006" key="11">
    <source>
        <dbReference type="Google" id="ProtNLM"/>
    </source>
</evidence>
<evidence type="ECO:0000313" key="9">
    <source>
        <dbReference type="EMBL" id="KAH6588626.1"/>
    </source>
</evidence>
<dbReference type="SUPFAM" id="SSF46785">
    <property type="entry name" value="Winged helix' DNA-binding domain"/>
    <property type="match status" value="2"/>
</dbReference>
<dbReference type="Pfam" id="PF00271">
    <property type="entry name" value="Helicase_C"/>
    <property type="match status" value="1"/>
</dbReference>
<gene>
    <name evidence="9" type="ORF">BASA50_010587</name>
</gene>
<keyword evidence="10" id="KW-1185">Reference proteome</keyword>
<feature type="region of interest" description="Disordered" evidence="6">
    <location>
        <begin position="254"/>
        <end position="317"/>
    </location>
</feature>
<feature type="region of interest" description="Disordered" evidence="6">
    <location>
        <begin position="70"/>
        <end position="90"/>
    </location>
</feature>
<dbReference type="Pfam" id="PF23445">
    <property type="entry name" value="WHD_SNRNP200"/>
    <property type="match status" value="2"/>
</dbReference>
<evidence type="ECO:0000259" key="7">
    <source>
        <dbReference type="PROSITE" id="PS51192"/>
    </source>
</evidence>
<keyword evidence="4" id="KW-0347">Helicase</keyword>
<protein>
    <recommendedName>
        <fullName evidence="11">Sec63-domain-containing protein</fullName>
    </recommendedName>
</protein>
<dbReference type="InterPro" id="IPR057842">
    <property type="entry name" value="WH_MER3"/>
</dbReference>
<dbReference type="SMART" id="SM00487">
    <property type="entry name" value="DEXDc"/>
    <property type="match status" value="2"/>
</dbReference>
<dbReference type="InterPro" id="IPR014001">
    <property type="entry name" value="Helicase_ATP-bd"/>
</dbReference>
<dbReference type="InterPro" id="IPR003593">
    <property type="entry name" value="AAA+_ATPase"/>
</dbReference>
<feature type="domain" description="Helicase C-terminal" evidence="8">
    <location>
        <begin position="788"/>
        <end position="999"/>
    </location>
</feature>
<dbReference type="Pfam" id="PF00270">
    <property type="entry name" value="DEAD"/>
    <property type="match status" value="2"/>
</dbReference>
<evidence type="ECO:0000256" key="4">
    <source>
        <dbReference type="ARBA" id="ARBA00022806"/>
    </source>
</evidence>
<dbReference type="CDD" id="cd18019">
    <property type="entry name" value="DEXHc_Brr2_1"/>
    <property type="match status" value="1"/>
</dbReference>
<comment type="caution">
    <text evidence="9">The sequence shown here is derived from an EMBL/GenBank/DDBJ whole genome shotgun (WGS) entry which is preliminary data.</text>
</comment>
<accession>A0ABQ8EYH5</accession>
<feature type="region of interest" description="Disordered" evidence="6">
    <location>
        <begin position="2215"/>
        <end position="2249"/>
    </location>
</feature>
<dbReference type="PROSITE" id="PS51194">
    <property type="entry name" value="HELICASE_CTER"/>
    <property type="match status" value="1"/>
</dbReference>
<dbReference type="InterPro" id="IPR001650">
    <property type="entry name" value="Helicase_C-like"/>
</dbReference>
<dbReference type="SUPFAM" id="SSF158702">
    <property type="entry name" value="Sec63 N-terminal domain-like"/>
    <property type="match status" value="2"/>
</dbReference>
<dbReference type="InterPro" id="IPR041094">
    <property type="entry name" value="Brr2_helicase_PWI"/>
</dbReference>
<dbReference type="Pfam" id="PF18149">
    <property type="entry name" value="Helicase_PWI"/>
    <property type="match status" value="1"/>
</dbReference>
<dbReference type="InterPro" id="IPR035892">
    <property type="entry name" value="C2_domain_sf"/>
</dbReference>
<keyword evidence="1" id="KW-0677">Repeat</keyword>
<organism evidence="9 10">
    <name type="scientific">Batrachochytrium salamandrivorans</name>
    <dbReference type="NCBI Taxonomy" id="1357716"/>
    <lineage>
        <taxon>Eukaryota</taxon>
        <taxon>Fungi</taxon>
        <taxon>Fungi incertae sedis</taxon>
        <taxon>Chytridiomycota</taxon>
        <taxon>Chytridiomycota incertae sedis</taxon>
        <taxon>Chytridiomycetes</taxon>
        <taxon>Rhizophydiales</taxon>
        <taxon>Rhizophydiales incertae sedis</taxon>
        <taxon>Batrachochytrium</taxon>
    </lineage>
</organism>
<dbReference type="InterPro" id="IPR027417">
    <property type="entry name" value="P-loop_NTPase"/>
</dbReference>
<feature type="compositionally biased region" description="Acidic residues" evidence="6">
    <location>
        <begin position="2215"/>
        <end position="2231"/>
    </location>
</feature>
<feature type="region of interest" description="Disordered" evidence="6">
    <location>
        <begin position="22"/>
        <end position="45"/>
    </location>
</feature>
<dbReference type="InterPro" id="IPR036388">
    <property type="entry name" value="WH-like_DNA-bd_sf"/>
</dbReference>
<dbReference type="Proteomes" id="UP001648503">
    <property type="component" value="Unassembled WGS sequence"/>
</dbReference>
<dbReference type="InterPro" id="IPR011545">
    <property type="entry name" value="DEAD/DEAH_box_helicase_dom"/>
</dbReference>
<reference evidence="9 10" key="1">
    <citation type="submission" date="2021-02" db="EMBL/GenBank/DDBJ databases">
        <title>Variation within the Batrachochytrium salamandrivorans European outbreak.</title>
        <authorList>
            <person name="Kelly M."/>
            <person name="Pasmans F."/>
            <person name="Shea T.P."/>
            <person name="Munoz J.F."/>
            <person name="Carranza S."/>
            <person name="Cuomo C.A."/>
            <person name="Martel A."/>
        </authorList>
    </citation>
    <scope>NUCLEOTIDE SEQUENCE [LARGE SCALE GENOMIC DNA]</scope>
    <source>
        <strain evidence="9 10">AMFP18/2</strain>
    </source>
</reference>
<dbReference type="CDD" id="cd18021">
    <property type="entry name" value="DEXHc_Brr2_2"/>
    <property type="match status" value="1"/>
</dbReference>
<evidence type="ECO:0000256" key="6">
    <source>
        <dbReference type="SAM" id="MobiDB-lite"/>
    </source>
</evidence>
<evidence type="ECO:0000259" key="8">
    <source>
        <dbReference type="PROSITE" id="PS51194"/>
    </source>
</evidence>
<dbReference type="SUPFAM" id="SSF52540">
    <property type="entry name" value="P-loop containing nucleoside triphosphate hydrolases"/>
    <property type="match status" value="4"/>
</dbReference>
<evidence type="ECO:0000256" key="5">
    <source>
        <dbReference type="ARBA" id="ARBA00022840"/>
    </source>
</evidence>
<feature type="compositionally biased region" description="Low complexity" evidence="6">
    <location>
        <begin position="306"/>
        <end position="317"/>
    </location>
</feature>
<dbReference type="Gene3D" id="1.10.150.20">
    <property type="entry name" value="5' to 3' exonuclease, C-terminal subdomain"/>
    <property type="match status" value="2"/>
</dbReference>
<dbReference type="SMART" id="SM00490">
    <property type="entry name" value="HELICc"/>
    <property type="match status" value="2"/>
</dbReference>
<dbReference type="Pfam" id="PF02889">
    <property type="entry name" value="Sec63"/>
    <property type="match status" value="2"/>
</dbReference>
<proteinExistence type="predicted"/>
<feature type="compositionally biased region" description="Polar residues" evidence="6">
    <location>
        <begin position="2240"/>
        <end position="2249"/>
    </location>
</feature>
<dbReference type="Gene3D" id="1.10.10.10">
    <property type="entry name" value="Winged helix-like DNA-binding domain superfamily/Winged helix DNA-binding domain"/>
    <property type="match status" value="2"/>
</dbReference>
<evidence type="ECO:0000256" key="2">
    <source>
        <dbReference type="ARBA" id="ARBA00022741"/>
    </source>
</evidence>
<feature type="compositionally biased region" description="Acidic residues" evidence="6">
    <location>
        <begin position="273"/>
        <end position="288"/>
    </location>
</feature>
<dbReference type="InterPro" id="IPR014756">
    <property type="entry name" value="Ig_E-set"/>
</dbReference>
<dbReference type="InterPro" id="IPR050474">
    <property type="entry name" value="Hel308_SKI2-like"/>
</dbReference>
<evidence type="ECO:0000313" key="10">
    <source>
        <dbReference type="Proteomes" id="UP001648503"/>
    </source>
</evidence>
<dbReference type="SUPFAM" id="SSF81296">
    <property type="entry name" value="E set domains"/>
    <property type="match status" value="1"/>
</dbReference>
<dbReference type="EMBL" id="JAFCIX010000496">
    <property type="protein sequence ID" value="KAH6588626.1"/>
    <property type="molecule type" value="Genomic_DNA"/>
</dbReference>
<dbReference type="Gene3D" id="2.60.40.150">
    <property type="entry name" value="C2 domain"/>
    <property type="match status" value="2"/>
</dbReference>
<dbReference type="InterPro" id="IPR036390">
    <property type="entry name" value="WH_DNA-bd_sf"/>
</dbReference>
<sequence length="2249" mass="252838">MAEKAHKDQQYQYAGISNLVLQADRSSTTRRDHEPTGEPETLWGKIGKGSFGDRAVSTILETKVRMDKKRRLDAEKNKAARSAGASAERLSSKNLVSERDSLAKGYGFTGILAATDDFDGQTYRPRTKETRQAFELILAFLSGLLGDIQQDVLRSAADAVLETLKNESLKDFDKLKEIEALLSTTIPESQFSQLINLGKKIMDYGVDSLKADINDDTAREMDIDDGHGVAVVFEEEDEEDGSGDEFVVNDVDAEEDAGDETDIKTHLKASGAGDDDDGASVDGDDLDEPTLIARSGAATGSARPNASVVSASTQASQESLHPHKVDAFWLQRAIVQHYNDALTAQSKTATAMEILSSNANARDVENDLMGLFDYERFDLVRTLTRNRDVIVWCTRLAKADSPEEKESIEQEMRDNDLERILEQLHSAPARATDTTGLGISADRRGGKASSAMDVDLPEKVDDINADANSTADATKAQPTFTSAPRATVDLDALVFQQGGHLMSNKKCKLPEGSFKRTKKGYEEVHVPAPKAQPMGADEKIIKIVDLPEWAQPAFGSNVALNRVQSRVYPTAFEKDENFLLCAPTGAGKTNCAMLTILREIGKYRDESTGVINLDGFKIVYVAPMKALVAEMVGNFGARLKSYGITVAELTGDRQLTKQQISETQIIVTTPEKWDIITRKATDRSYTNLVRLIIIDEIHLLHDERGPVLEAIVARTLRQIQQSQDLVRLVGLSATLPNYADVATFLRVDPVSGVFFFDNGFRPCPLNQQYVGINEKKAIKRLTLMNEIAYEKVLEGVEKDDQVLIFCHSRKETAKTAKIIRDMAIANDTVGSILKDDRARREILQSESENCTNEDLKEILPYGFAIHHAGMNRLDRALVEDLFRDKNVRILVSTATLAWGVNLPAHTVIIKGTQVYRPDLGRWAELSPQDMLQMLGRAGRPSFDTFGEGVIITTHTELQYYLSLLNQQLPIESQLISRLPDILNAEIVMGNVRTRQDAVDWLGCTYLYIRMLRNGSIYGVTLEDAENDPYLIQKRIDLIHAASIILDKCNLIKYDKKTGRFQSTELGRIASYYYISHHSMSTYNQHLKPSMSLVDLFRVFALSNEFKLIPVREEEKLELSKMIERVPIPVKEGIDEPTAKINVLLQSYISQLRLDGLALMSDMVYVTQSAGRILRAVFEMCLRRGWASLARKALDICKMIDKRIWLSMSPLRQFRGFPIEAIKRLERKDFSWDRYNDLSPQELAELAGMPKAGKSIHKYVHQLPKLVLQAHVQPITRSMLKFELTITPDFQFDEKTHGGAESFWILVEDVDAEQILYHDVFVLKQRYSEEDHIVSFTVPLFEPLPPNYFVSIVSDRWLHSETRLPVSFKHLLLPEKNPLHTELMDLQPLPVSALKNKSYEAIYANIDKFNPIQTQVFNSLYQTDDSVFVGAPAGSGKTVCAEFALLRLWAKTPKARCVYIGSFEEVIDNKLSEWQVKFGSLLGGKNIVSLTGETAADLKLLETGDIIFSTPQKWDMLSRRWKQRKNIQTVGLFIVDDIHLIGSDIGPAIEVIVSRMRYISVQTENKIRIVALGASLANALDLGEWMGATAHTIFNFHPSVRPVPLEIHIQGYNTPHFPSLMLAMTKPSYIAISSLIDAQPAIVFVSSRKQSRMTAVELLTFCLADGDQKRFLHCSDEDLKPYLDRTNDQALAQTLEYGVAFYHEALSKNDKAVVESLFAVGAIQVVVASRDTCWSLRLQSRLVIIMGTQYYEGKEHRYIDYPITDVLQMMGRASRPIADEVGVCILMCQVVKKEFYKKFLHEALPVESHLDHFLHDHFNAEIVTKTIESKQDAVDYLTWTFLYRRMALNPNYYNLQGTTHRHLSDHLSELVEGTLEELANSKCISSEDDEVSPLNLGMIAAYYYINYVTIEAFSLSLKPKTKLRGILEIISASAEYEDVPIRHHEDTILKRMYDRLPVKVDTPNFLDPHFKTNILLQSHLSRLQLPPDLESDQKFILGTVVRLIQACIDVISSNGWLMPALSAMEFSQMSIQALWDRDSPLQQIPHVNGTILQRFKAAGVEQVFDVMEMEDDDRQQALQVSSRQMADIARFVNRYPNVDVQFQVDSVKASQGDTVSVRIILEREVDENDDEGAGDVGPVIAPFYPQKKDEGWWVVIGDAADRTLLAIKRTTLQKRAQVKLDFSAPETKLGNVELKIYVMCDSYMGVDQEFDFNLDITEAVDEDEDEDEEDSGEDAKSSDEVASNTAQMQE</sequence>
<dbReference type="InterPro" id="IPR004179">
    <property type="entry name" value="Sec63-dom"/>
</dbReference>
<dbReference type="SMART" id="SM00973">
    <property type="entry name" value="Sec63"/>
    <property type="match status" value="2"/>
</dbReference>
<dbReference type="Gene3D" id="1.10.3380.10">
    <property type="entry name" value="Sec63 N-terminal domain-like domain"/>
    <property type="match status" value="2"/>
</dbReference>
<keyword evidence="2" id="KW-0547">Nucleotide-binding</keyword>
<dbReference type="SMART" id="SM00382">
    <property type="entry name" value="AAA"/>
    <property type="match status" value="1"/>
</dbReference>
<dbReference type="CDD" id="cd18795">
    <property type="entry name" value="SF2_C_Ski2"/>
    <property type="match status" value="2"/>
</dbReference>
<dbReference type="Pfam" id="PF21188">
    <property type="entry name" value="BRR2_plug"/>
    <property type="match status" value="1"/>
</dbReference>
<dbReference type="InterPro" id="IPR048863">
    <property type="entry name" value="BRR2_plug"/>
</dbReference>
<dbReference type="PANTHER" id="PTHR47961:SF4">
    <property type="entry name" value="ACTIVATING SIGNAL COINTEGRATOR 1 COMPLEX SUBUNIT 3"/>
    <property type="match status" value="1"/>
</dbReference>
<dbReference type="PANTHER" id="PTHR47961">
    <property type="entry name" value="DNA POLYMERASE THETA, PUTATIVE (AFU_ORTHOLOGUE AFUA_1G05260)-RELATED"/>
    <property type="match status" value="1"/>
</dbReference>
<feature type="domain" description="Helicase ATP-binding" evidence="7">
    <location>
        <begin position="1417"/>
        <end position="1593"/>
    </location>
</feature>
<dbReference type="PIRSF" id="PIRSF039073">
    <property type="entry name" value="BRR2"/>
    <property type="match status" value="1"/>
</dbReference>
<dbReference type="Gene3D" id="3.40.50.300">
    <property type="entry name" value="P-loop containing nucleotide triphosphate hydrolases"/>
    <property type="match status" value="4"/>
</dbReference>
<keyword evidence="5" id="KW-0067">ATP-binding</keyword>
<evidence type="ECO:0000256" key="3">
    <source>
        <dbReference type="ARBA" id="ARBA00022801"/>
    </source>
</evidence>
<dbReference type="PROSITE" id="PS51192">
    <property type="entry name" value="HELICASE_ATP_BIND_1"/>
    <property type="match status" value="2"/>
</dbReference>
<evidence type="ECO:0000256" key="1">
    <source>
        <dbReference type="ARBA" id="ARBA00022737"/>
    </source>
</evidence>